<dbReference type="Gene3D" id="3.60.10.10">
    <property type="entry name" value="Endonuclease/exonuclease/phosphatase"/>
    <property type="match status" value="1"/>
</dbReference>
<sequence length="924" mass="105566">MLRNPYQEEWCIPTQRFEDFGSWFEERQPEDTVSLISEVLEQTELAITLTELEEVLEVQPLSVVTRPECCKTVEPSEWVLERMEEFSTHMGVSIIGHEEEAMRLFMSIESQWKASVSIGVSVSPPKKKSGSMRKGGLGSLSMNLRIISWNVRGLNVRANRRRVSNSLRMWKGDVVCLQETKLEVVDLAVVQTLWGSPFVDWEYQASKGASGGIVILWDKRVVEKLDSVSGEFTLSCKFKNVGDNLEWAFSGVYGPNSDSARGILWDELVGIGNWWSLPWCIGGDFNVVRYPNERLKGGSLTSAMWAFIDFINELGLIDLPLIGGNYTWSSNPTRPAMSSLDRFLVSLDWDGFFASSVQSIIPCTLSDHFPILLDCGRIQGGKTSFQFENMWLKLEGFVERVSTWWESYVFEGNPSFVFSQKLHALKQDLKVWNKEVFGNVGGRKTILMEEINRLDALEELAVLTREDQQKREGCCEELNKVMELDEIYWRQKSHAVWLKEGDRNTKFFHRLANSHRRNNFIGALNIDGHMTLDSEEITAEIVQYYQNLYSESTHWRPKLDGLSFNRLNSVDAAAVIRPFDEEEVQAAVTTMPGDKAPGPDGFTLAFYKKCWSVLKADVMRILHHFHAQDLEKVYDHVNWNFLMYMLERLGFPERWRSWMLYCISTVWLSMLVNGTPSGFFDTSRGIHQGGRNQEPMQITHLCYADDTIQFCEPVLEQVGYVKCTLLCFEAASGLKVNLSKSEMVQIGQVSNLTNLAALLECKISTVPMKYLGMPLGARFKSKLIWQVALAVCYGKRFILEKGGGLEIWGESGFEVGNGACTRLWEDQWCGDQSLSAMFPSVYHIACHKDAMIADYLSWHHDVPHWDVHRDKEDQIRWSPDHNGKFDVKSYHKVLSGSPAQPFPWKPIWKSKVPPRVAFFVWTAG</sequence>
<evidence type="ECO:0008006" key="4">
    <source>
        <dbReference type="Google" id="ProtNLM"/>
    </source>
</evidence>
<proteinExistence type="predicted"/>
<dbReference type="InterPro" id="IPR005135">
    <property type="entry name" value="Endo/exonuclease/phosphatase"/>
</dbReference>
<dbReference type="InterPro" id="IPR043502">
    <property type="entry name" value="DNA/RNA_pol_sf"/>
</dbReference>
<accession>A0A2N9FRB2</accession>
<dbReference type="PANTHER" id="PTHR33710">
    <property type="entry name" value="BNAC02G09200D PROTEIN"/>
    <property type="match status" value="1"/>
</dbReference>
<dbReference type="Pfam" id="PF00078">
    <property type="entry name" value="RVT_1"/>
    <property type="match status" value="1"/>
</dbReference>
<dbReference type="SUPFAM" id="SSF56672">
    <property type="entry name" value="DNA/RNA polymerases"/>
    <property type="match status" value="1"/>
</dbReference>
<dbReference type="EMBL" id="OIVN01001096">
    <property type="protein sequence ID" value="SPC89782.1"/>
    <property type="molecule type" value="Genomic_DNA"/>
</dbReference>
<reference evidence="3" key="1">
    <citation type="submission" date="2018-02" db="EMBL/GenBank/DDBJ databases">
        <authorList>
            <person name="Cohen D.B."/>
            <person name="Kent A.D."/>
        </authorList>
    </citation>
    <scope>NUCLEOTIDE SEQUENCE</scope>
</reference>
<evidence type="ECO:0000259" key="2">
    <source>
        <dbReference type="Pfam" id="PF03372"/>
    </source>
</evidence>
<evidence type="ECO:0000313" key="3">
    <source>
        <dbReference type="EMBL" id="SPC89782.1"/>
    </source>
</evidence>
<dbReference type="InterPro" id="IPR000477">
    <property type="entry name" value="RT_dom"/>
</dbReference>
<dbReference type="InterPro" id="IPR036691">
    <property type="entry name" value="Endo/exonu/phosph_ase_sf"/>
</dbReference>
<name>A0A2N9FRB2_FAGSY</name>
<dbReference type="SUPFAM" id="SSF56219">
    <property type="entry name" value="DNase I-like"/>
    <property type="match status" value="1"/>
</dbReference>
<dbReference type="PANTHER" id="PTHR33710:SF64">
    <property type="entry name" value="ENDONUCLEASE_EXONUCLEASE_PHOSPHATASE DOMAIN-CONTAINING PROTEIN"/>
    <property type="match status" value="1"/>
</dbReference>
<feature type="domain" description="Reverse transcriptase" evidence="1">
    <location>
        <begin position="624"/>
        <end position="774"/>
    </location>
</feature>
<organism evidence="3">
    <name type="scientific">Fagus sylvatica</name>
    <name type="common">Beechnut</name>
    <dbReference type="NCBI Taxonomy" id="28930"/>
    <lineage>
        <taxon>Eukaryota</taxon>
        <taxon>Viridiplantae</taxon>
        <taxon>Streptophyta</taxon>
        <taxon>Embryophyta</taxon>
        <taxon>Tracheophyta</taxon>
        <taxon>Spermatophyta</taxon>
        <taxon>Magnoliopsida</taxon>
        <taxon>eudicotyledons</taxon>
        <taxon>Gunneridae</taxon>
        <taxon>Pentapetalae</taxon>
        <taxon>rosids</taxon>
        <taxon>fabids</taxon>
        <taxon>Fagales</taxon>
        <taxon>Fagaceae</taxon>
        <taxon>Fagus</taxon>
    </lineage>
</organism>
<dbReference type="Pfam" id="PF03372">
    <property type="entry name" value="Exo_endo_phos"/>
    <property type="match status" value="1"/>
</dbReference>
<evidence type="ECO:0000259" key="1">
    <source>
        <dbReference type="Pfam" id="PF00078"/>
    </source>
</evidence>
<feature type="domain" description="Endonuclease/exonuclease/phosphatase" evidence="2">
    <location>
        <begin position="147"/>
        <end position="368"/>
    </location>
</feature>
<dbReference type="GO" id="GO:0003824">
    <property type="term" value="F:catalytic activity"/>
    <property type="evidence" value="ECO:0007669"/>
    <property type="project" value="InterPro"/>
</dbReference>
<protein>
    <recommendedName>
        <fullName evidence="4">Reverse transcriptase domain-containing protein</fullName>
    </recommendedName>
</protein>
<gene>
    <name evidence="3" type="ORF">FSB_LOCUS17664</name>
</gene>
<dbReference type="AlphaFoldDB" id="A0A2N9FRB2"/>